<keyword evidence="2" id="KW-0378">Hydrolase</keyword>
<organism evidence="2 3">
    <name type="scientific">Escherichia coli</name>
    <dbReference type="NCBI Taxonomy" id="562"/>
    <lineage>
        <taxon>Bacteria</taxon>
        <taxon>Pseudomonadati</taxon>
        <taxon>Pseudomonadota</taxon>
        <taxon>Gammaproteobacteria</taxon>
        <taxon>Enterobacterales</taxon>
        <taxon>Enterobacteriaceae</taxon>
        <taxon>Escherichia</taxon>
    </lineage>
</organism>
<evidence type="ECO:0000313" key="2">
    <source>
        <dbReference type="EMBL" id="STI81242.1"/>
    </source>
</evidence>
<dbReference type="EMBL" id="UGCP01000001">
    <property type="protein sequence ID" value="STI81242.1"/>
    <property type="molecule type" value="Genomic_DNA"/>
</dbReference>
<evidence type="ECO:0000259" key="1">
    <source>
        <dbReference type="Pfam" id="PF18340"/>
    </source>
</evidence>
<keyword evidence="2" id="KW-0067">ATP-binding</keyword>
<feature type="domain" description="TraI 2B/2B-like" evidence="1">
    <location>
        <begin position="2"/>
        <end position="47"/>
    </location>
</feature>
<accession>A0A376TW26</accession>
<protein>
    <submittedName>
        <fullName evidence="2">Conjugal transfer nickase/helicase TraI</fullName>
    </submittedName>
</protein>
<keyword evidence="2" id="KW-0547">Nucleotide-binding</keyword>
<dbReference type="GO" id="GO:0004386">
    <property type="term" value="F:helicase activity"/>
    <property type="evidence" value="ECO:0007669"/>
    <property type="project" value="UniProtKB-KW"/>
</dbReference>
<keyword evidence="2" id="KW-0347">Helicase</keyword>
<evidence type="ECO:0000313" key="3">
    <source>
        <dbReference type="Proteomes" id="UP000254079"/>
    </source>
</evidence>
<dbReference type="InterPro" id="IPR040668">
    <property type="entry name" value="TraI_2B"/>
</dbReference>
<dbReference type="Pfam" id="PF18340">
    <property type="entry name" value="TraI_2B"/>
    <property type="match status" value="1"/>
</dbReference>
<dbReference type="AlphaFoldDB" id="A0A376TW26"/>
<reference evidence="2 3" key="1">
    <citation type="submission" date="2018-06" db="EMBL/GenBank/DDBJ databases">
        <authorList>
            <consortium name="Pathogen Informatics"/>
            <person name="Doyle S."/>
        </authorList>
    </citation>
    <scope>NUCLEOTIDE SEQUENCE [LARGE SCALE GENOMIC DNA]</scope>
    <source>
        <strain evidence="2 3">NCTC8622</strain>
    </source>
</reference>
<name>A0A376TW26_ECOLX</name>
<sequence length="93" mass="10019">MTRHTIDRVAEATNSLVLQGEDGSRLTLKVSQLDGSWSLYRSRTLTVSEGDRVRALGREAEGGHQSEGAVHGDCSGKRCDTIAQWRPGAASAH</sequence>
<proteinExistence type="predicted"/>
<gene>
    <name evidence="2" type="primary">traI_5</name>
    <name evidence="2" type="ORF">NCTC8622_00167</name>
</gene>
<dbReference type="Proteomes" id="UP000254079">
    <property type="component" value="Unassembled WGS sequence"/>
</dbReference>